<keyword evidence="10" id="KW-1185">Reference proteome</keyword>
<dbReference type="Gene3D" id="1.20.1250.20">
    <property type="entry name" value="MFS general substrate transporter like domains"/>
    <property type="match status" value="1"/>
</dbReference>
<evidence type="ECO:0000313" key="9">
    <source>
        <dbReference type="EMBL" id="KAK7268468.1"/>
    </source>
</evidence>
<feature type="transmembrane region" description="Helical" evidence="7">
    <location>
        <begin position="136"/>
        <end position="152"/>
    </location>
</feature>
<sequence length="183" mass="20678">MLSVVKILNNANRQDRYYLSIAKTRAPLDCHKKNKKQVALWYLRNFNLHIRNRCGEKSLVMLFRWKLISSCIFSMAYCLYAYNFPYLQSSTLSGITWYNLSSVQIGLVTSGSLYGALIGSLLAFNVADFLGRKRELIAAASVYLVGALVTTVDPDFPLLVVGRVVFGLGIGLLMLYLELQEEY</sequence>
<comment type="subcellular location">
    <subcellularLocation>
        <location evidence="1">Membrane</location>
        <topology evidence="1">Multi-pass membrane protein</topology>
    </subcellularLocation>
</comment>
<evidence type="ECO:0000256" key="7">
    <source>
        <dbReference type="SAM" id="Phobius"/>
    </source>
</evidence>
<dbReference type="InterPro" id="IPR036259">
    <property type="entry name" value="MFS_trans_sf"/>
</dbReference>
<dbReference type="PANTHER" id="PTHR48023:SF4">
    <property type="entry name" value="D-XYLOSE-PROTON SYMPORTER-LIKE 2"/>
    <property type="match status" value="1"/>
</dbReference>
<feature type="domain" description="Major facilitator superfamily (MFS) profile" evidence="8">
    <location>
        <begin position="69"/>
        <end position="183"/>
    </location>
</feature>
<keyword evidence="4 7" id="KW-0812">Transmembrane</keyword>
<organism evidence="9 10">
    <name type="scientific">Crotalaria pallida</name>
    <name type="common">Smooth rattlebox</name>
    <name type="synonym">Crotalaria striata</name>
    <dbReference type="NCBI Taxonomy" id="3830"/>
    <lineage>
        <taxon>Eukaryota</taxon>
        <taxon>Viridiplantae</taxon>
        <taxon>Streptophyta</taxon>
        <taxon>Embryophyta</taxon>
        <taxon>Tracheophyta</taxon>
        <taxon>Spermatophyta</taxon>
        <taxon>Magnoliopsida</taxon>
        <taxon>eudicotyledons</taxon>
        <taxon>Gunneridae</taxon>
        <taxon>Pentapetalae</taxon>
        <taxon>rosids</taxon>
        <taxon>fabids</taxon>
        <taxon>Fabales</taxon>
        <taxon>Fabaceae</taxon>
        <taxon>Papilionoideae</taxon>
        <taxon>50 kb inversion clade</taxon>
        <taxon>genistoids sensu lato</taxon>
        <taxon>core genistoids</taxon>
        <taxon>Crotalarieae</taxon>
        <taxon>Crotalaria</taxon>
    </lineage>
</organism>
<dbReference type="InterPro" id="IPR005828">
    <property type="entry name" value="MFS_sugar_transport-like"/>
</dbReference>
<dbReference type="GO" id="GO:1904659">
    <property type="term" value="P:D-glucose transmembrane transport"/>
    <property type="evidence" value="ECO:0007669"/>
    <property type="project" value="TreeGrafter"/>
</dbReference>
<dbReference type="PROSITE" id="PS50850">
    <property type="entry name" value="MFS"/>
    <property type="match status" value="1"/>
</dbReference>
<dbReference type="Pfam" id="PF00083">
    <property type="entry name" value="Sugar_tr"/>
    <property type="match status" value="1"/>
</dbReference>
<feature type="transmembrane region" description="Helical" evidence="7">
    <location>
        <begin position="158"/>
        <end position="177"/>
    </location>
</feature>
<comment type="caution">
    <text evidence="9">The sequence shown here is derived from an EMBL/GenBank/DDBJ whole genome shotgun (WGS) entry which is preliminary data.</text>
</comment>
<keyword evidence="6 7" id="KW-0472">Membrane</keyword>
<dbReference type="EMBL" id="JAYWIO010000004">
    <property type="protein sequence ID" value="KAK7268468.1"/>
    <property type="molecule type" value="Genomic_DNA"/>
</dbReference>
<name>A0AAN9F6V0_CROPI</name>
<dbReference type="AlphaFoldDB" id="A0AAN9F6V0"/>
<proteinExistence type="inferred from homology"/>
<evidence type="ECO:0000256" key="1">
    <source>
        <dbReference type="ARBA" id="ARBA00004141"/>
    </source>
</evidence>
<dbReference type="InterPro" id="IPR020846">
    <property type="entry name" value="MFS_dom"/>
</dbReference>
<reference evidence="9 10" key="1">
    <citation type="submission" date="2024-01" db="EMBL/GenBank/DDBJ databases">
        <title>The genomes of 5 underutilized Papilionoideae crops provide insights into root nodulation and disease resistanc.</title>
        <authorList>
            <person name="Yuan L."/>
        </authorList>
    </citation>
    <scope>NUCLEOTIDE SEQUENCE [LARGE SCALE GENOMIC DNA]</scope>
    <source>
        <strain evidence="9">ZHUSHIDOU_FW_LH</strain>
        <tissue evidence="9">Leaf</tissue>
    </source>
</reference>
<keyword evidence="3" id="KW-0813">Transport</keyword>
<dbReference type="PROSITE" id="PS00216">
    <property type="entry name" value="SUGAR_TRANSPORT_1"/>
    <property type="match status" value="1"/>
</dbReference>
<dbReference type="GO" id="GO:0022857">
    <property type="term" value="F:transmembrane transporter activity"/>
    <property type="evidence" value="ECO:0007669"/>
    <property type="project" value="InterPro"/>
</dbReference>
<dbReference type="Proteomes" id="UP001372338">
    <property type="component" value="Unassembled WGS sequence"/>
</dbReference>
<evidence type="ECO:0000256" key="4">
    <source>
        <dbReference type="ARBA" id="ARBA00022692"/>
    </source>
</evidence>
<dbReference type="GO" id="GO:0016020">
    <property type="term" value="C:membrane"/>
    <property type="evidence" value="ECO:0007669"/>
    <property type="project" value="UniProtKB-SubCell"/>
</dbReference>
<feature type="transmembrane region" description="Helical" evidence="7">
    <location>
        <begin position="63"/>
        <end position="82"/>
    </location>
</feature>
<dbReference type="InterPro" id="IPR050820">
    <property type="entry name" value="MFS_Sugar_Transporter"/>
</dbReference>
<evidence type="ECO:0000256" key="5">
    <source>
        <dbReference type="ARBA" id="ARBA00022989"/>
    </source>
</evidence>
<evidence type="ECO:0000256" key="6">
    <source>
        <dbReference type="ARBA" id="ARBA00023136"/>
    </source>
</evidence>
<protein>
    <recommendedName>
        <fullName evidence="8">Major facilitator superfamily (MFS) profile domain-containing protein</fullName>
    </recommendedName>
</protein>
<accession>A0AAN9F6V0</accession>
<comment type="similarity">
    <text evidence="2">Belongs to the major facilitator superfamily. Sugar transporter (TC 2.A.1.1) family.</text>
</comment>
<evidence type="ECO:0000256" key="2">
    <source>
        <dbReference type="ARBA" id="ARBA00010992"/>
    </source>
</evidence>
<keyword evidence="5 7" id="KW-1133">Transmembrane helix</keyword>
<dbReference type="InterPro" id="IPR005829">
    <property type="entry name" value="Sugar_transporter_CS"/>
</dbReference>
<evidence type="ECO:0000313" key="10">
    <source>
        <dbReference type="Proteomes" id="UP001372338"/>
    </source>
</evidence>
<evidence type="ECO:0000256" key="3">
    <source>
        <dbReference type="ARBA" id="ARBA00022448"/>
    </source>
</evidence>
<gene>
    <name evidence="9" type="ORF">RIF29_21167</name>
</gene>
<feature type="transmembrane region" description="Helical" evidence="7">
    <location>
        <begin position="102"/>
        <end position="124"/>
    </location>
</feature>
<evidence type="ECO:0000259" key="8">
    <source>
        <dbReference type="PROSITE" id="PS50850"/>
    </source>
</evidence>
<dbReference type="SUPFAM" id="SSF103473">
    <property type="entry name" value="MFS general substrate transporter"/>
    <property type="match status" value="1"/>
</dbReference>
<dbReference type="PANTHER" id="PTHR48023">
    <property type="entry name" value="D-XYLOSE-PROTON SYMPORTER-LIKE 2"/>
    <property type="match status" value="1"/>
</dbReference>